<evidence type="ECO:0000313" key="1">
    <source>
        <dbReference type="EMBL" id="KAK8866403.1"/>
    </source>
</evidence>
<keyword evidence="2" id="KW-1185">Reference proteome</keyword>
<comment type="caution">
    <text evidence="1">The sequence shown here is derived from an EMBL/GenBank/DDBJ whole genome shotgun (WGS) entry which is preliminary data.</text>
</comment>
<evidence type="ECO:0000313" key="2">
    <source>
        <dbReference type="Proteomes" id="UP001470230"/>
    </source>
</evidence>
<organism evidence="1 2">
    <name type="scientific">Tritrichomonas musculus</name>
    <dbReference type="NCBI Taxonomy" id="1915356"/>
    <lineage>
        <taxon>Eukaryota</taxon>
        <taxon>Metamonada</taxon>
        <taxon>Parabasalia</taxon>
        <taxon>Tritrichomonadida</taxon>
        <taxon>Tritrichomonadidae</taxon>
        <taxon>Tritrichomonas</taxon>
    </lineage>
</organism>
<sequence length="79" mass="9098">MSLENDTFSNCPKPLAEKIVVRTTHGCLKMPPTDLSKQVKRPKAHQSHRDFSWEIDGYTIRLSSPPSFSLPNKRKYKII</sequence>
<reference evidence="1 2" key="1">
    <citation type="submission" date="2024-04" db="EMBL/GenBank/DDBJ databases">
        <title>Tritrichomonas musculus Genome.</title>
        <authorList>
            <person name="Alves-Ferreira E."/>
            <person name="Grigg M."/>
            <person name="Lorenzi H."/>
            <person name="Galac M."/>
        </authorList>
    </citation>
    <scope>NUCLEOTIDE SEQUENCE [LARGE SCALE GENOMIC DNA]</scope>
    <source>
        <strain evidence="1 2">EAF2021</strain>
    </source>
</reference>
<proteinExistence type="predicted"/>
<accession>A0ABR2IP12</accession>
<dbReference type="Proteomes" id="UP001470230">
    <property type="component" value="Unassembled WGS sequence"/>
</dbReference>
<gene>
    <name evidence="1" type="ORF">M9Y10_009365</name>
</gene>
<dbReference type="EMBL" id="JAPFFF010000015">
    <property type="protein sequence ID" value="KAK8866403.1"/>
    <property type="molecule type" value="Genomic_DNA"/>
</dbReference>
<name>A0ABR2IP12_9EUKA</name>
<protein>
    <submittedName>
        <fullName evidence="1">Uncharacterized protein</fullName>
    </submittedName>
</protein>